<dbReference type="RefSeq" id="WP_381077373.1">
    <property type="nucleotide sequence ID" value="NZ_JBHUDX010000004.1"/>
</dbReference>
<gene>
    <name evidence="1" type="ORF">ACFSL4_01670</name>
</gene>
<dbReference type="Proteomes" id="UP001597261">
    <property type="component" value="Unassembled WGS sequence"/>
</dbReference>
<dbReference type="EMBL" id="JBHUDX010000004">
    <property type="protein sequence ID" value="MFD1656974.1"/>
    <property type="molecule type" value="Genomic_DNA"/>
</dbReference>
<organism evidence="1 2">
    <name type="scientific">Streptomyces caeni</name>
    <dbReference type="NCBI Taxonomy" id="2307231"/>
    <lineage>
        <taxon>Bacteria</taxon>
        <taxon>Bacillati</taxon>
        <taxon>Actinomycetota</taxon>
        <taxon>Actinomycetes</taxon>
        <taxon>Kitasatosporales</taxon>
        <taxon>Streptomycetaceae</taxon>
        <taxon>Streptomyces</taxon>
    </lineage>
</organism>
<protein>
    <submittedName>
        <fullName evidence="1">Uncharacterized protein</fullName>
    </submittedName>
</protein>
<sequence length="115" mass="13033">MKPVVCSFYIRTPAGDSQFHYDPVNISSPHHDSKMHTPYPPQVGDLIHLWDFVKKQGGTYQVIARQWLHSSYGSTNWPVLEQQPTVGPLLELIVESAEGVFREQALRPDDEDGES</sequence>
<name>A0ABW4II16_9ACTN</name>
<accession>A0ABW4II16</accession>
<keyword evidence="2" id="KW-1185">Reference proteome</keyword>
<comment type="caution">
    <text evidence="1">The sequence shown here is derived from an EMBL/GenBank/DDBJ whole genome shotgun (WGS) entry which is preliminary data.</text>
</comment>
<evidence type="ECO:0000313" key="1">
    <source>
        <dbReference type="EMBL" id="MFD1656974.1"/>
    </source>
</evidence>
<evidence type="ECO:0000313" key="2">
    <source>
        <dbReference type="Proteomes" id="UP001597261"/>
    </source>
</evidence>
<reference evidence="2" key="1">
    <citation type="journal article" date="2019" name="Int. J. Syst. Evol. Microbiol.">
        <title>The Global Catalogue of Microorganisms (GCM) 10K type strain sequencing project: providing services to taxonomists for standard genome sequencing and annotation.</title>
        <authorList>
            <consortium name="The Broad Institute Genomics Platform"/>
            <consortium name="The Broad Institute Genome Sequencing Center for Infectious Disease"/>
            <person name="Wu L."/>
            <person name="Ma J."/>
        </authorList>
    </citation>
    <scope>NUCLEOTIDE SEQUENCE [LARGE SCALE GENOMIC DNA]</scope>
    <source>
        <strain evidence="2">CGMCC 1.12470</strain>
    </source>
</reference>
<proteinExistence type="predicted"/>